<organism evidence="1 2">
    <name type="scientific">Heterosigma akashiwo virus 01</name>
    <name type="common">HaV01</name>
    <dbReference type="NCBI Taxonomy" id="97195"/>
    <lineage>
        <taxon>Viruses</taxon>
        <taxon>Varidnaviria</taxon>
        <taxon>Bamfordvirae</taxon>
        <taxon>Nucleocytoviricota</taxon>
        <taxon>Megaviricetes</taxon>
        <taxon>Algavirales</taxon>
        <taxon>Phycodnaviridae</taxon>
        <taxon>Raphidovirus</taxon>
        <taxon>Raphidovirus japonicum</taxon>
    </lineage>
</organism>
<dbReference type="KEGG" id="vg:37618572"/>
<sequence length="127" mass="15069">MDTPYMLRNFIQYQDGCTGKEIKNKQSKILLSSILYNKQCNFCNQNKPSCKSILININDDILSLELIWFRIQTCSACITMDNMVETYEKVSSVTDTFTHFERFFKHIVKLYTDEMYDEVEMNIFIEN</sequence>
<organismHost>
    <name type="scientific">Heterosigma akashiwo</name>
    <name type="common">Chromophytic alga</name>
    <name type="synonym">Heterosigma carterae</name>
    <dbReference type="NCBI Taxonomy" id="2829"/>
</organismHost>
<name>A0A1C9C5E7_HAV01</name>
<proteinExistence type="predicted"/>
<gene>
    <name evidence="1" type="primary">HaV53_ORF191</name>
</gene>
<accession>A0A1C9C5E7</accession>
<dbReference type="RefSeq" id="YP_009507588.1">
    <property type="nucleotide sequence ID" value="NC_038553.1"/>
</dbReference>
<dbReference type="Proteomes" id="UP000232488">
    <property type="component" value="Segment"/>
</dbReference>
<keyword evidence="2" id="KW-1185">Reference proteome</keyword>
<dbReference type="EMBL" id="KX008963">
    <property type="protein sequence ID" value="AOM63522.1"/>
    <property type="molecule type" value="Genomic_DNA"/>
</dbReference>
<evidence type="ECO:0000313" key="1">
    <source>
        <dbReference type="EMBL" id="AOM63522.1"/>
    </source>
</evidence>
<evidence type="ECO:0000313" key="2">
    <source>
        <dbReference type="Proteomes" id="UP000232488"/>
    </source>
</evidence>
<reference evidence="1 2" key="1">
    <citation type="submission" date="2016-03" db="EMBL/GenBank/DDBJ databases">
        <title>Genome sequences of a Phycodnavirus, Heterosigma akashiwo virus strain 53.</title>
        <authorList>
            <person name="Ueki S."/>
            <person name="Ogura Y."/>
            <person name="Hayashi T."/>
        </authorList>
    </citation>
    <scope>NUCLEOTIDE SEQUENCE [LARGE SCALE GENOMIC DNA]</scope>
    <source>
        <strain evidence="1">HaV53</strain>
    </source>
</reference>
<dbReference type="GeneID" id="37618572"/>
<protein>
    <submittedName>
        <fullName evidence="1">Uncharacterized protein</fullName>
    </submittedName>
</protein>